<dbReference type="RefSeq" id="WP_144764115.1">
    <property type="nucleotide sequence ID" value="NZ_BPQI01000156.1"/>
</dbReference>
<keyword evidence="7" id="KW-0418">Kinase</keyword>
<reference evidence="6" key="2">
    <citation type="journal article" date="2021" name="Front. Microbiol.">
        <title>Comprehensive Comparative Genomics and Phenotyping of Methylobacterium Species.</title>
        <authorList>
            <person name="Alessa O."/>
            <person name="Ogura Y."/>
            <person name="Fujitani Y."/>
            <person name="Takami H."/>
            <person name="Hayashi T."/>
            <person name="Sahin N."/>
            <person name="Tani A."/>
        </authorList>
    </citation>
    <scope>NUCLEOTIDE SEQUENCE</scope>
    <source>
        <strain evidence="6">DSM 22415</strain>
    </source>
</reference>
<keyword evidence="7" id="KW-0808">Transferase</keyword>
<dbReference type="PANTHER" id="PTHR44591:SF25">
    <property type="entry name" value="CHEMOTAXIS TWO-COMPONENT RESPONSE REGULATOR"/>
    <property type="match status" value="1"/>
</dbReference>
<accession>A0A564FYE7</accession>
<dbReference type="InterPro" id="IPR001789">
    <property type="entry name" value="Sig_transdc_resp-reg_receiver"/>
</dbReference>
<evidence type="ECO:0000259" key="5">
    <source>
        <dbReference type="PROSITE" id="PS50110"/>
    </source>
</evidence>
<evidence type="ECO:0000313" key="9">
    <source>
        <dbReference type="Proteomes" id="UP001055303"/>
    </source>
</evidence>
<dbReference type="SMART" id="SM00448">
    <property type="entry name" value="REC"/>
    <property type="match status" value="1"/>
</dbReference>
<keyword evidence="9" id="KW-1185">Reference proteome</keyword>
<dbReference type="OrthoDB" id="7992775at2"/>
<dbReference type="EMBL" id="CABFVH010000012">
    <property type="protein sequence ID" value="VUF12720.1"/>
    <property type="molecule type" value="Genomic_DNA"/>
</dbReference>
<dbReference type="SUPFAM" id="SSF47384">
    <property type="entry name" value="Homodimeric domain of signal transducing histidine kinase"/>
    <property type="match status" value="1"/>
</dbReference>
<organism evidence="7 8">
    <name type="scientific">Methylobacterium dankookense</name>
    <dbReference type="NCBI Taxonomy" id="560405"/>
    <lineage>
        <taxon>Bacteria</taxon>
        <taxon>Pseudomonadati</taxon>
        <taxon>Pseudomonadota</taxon>
        <taxon>Alphaproteobacteria</taxon>
        <taxon>Hyphomicrobiales</taxon>
        <taxon>Methylobacteriaceae</taxon>
        <taxon>Methylobacterium</taxon>
    </lineage>
</organism>
<dbReference type="Gene3D" id="3.40.50.2300">
    <property type="match status" value="1"/>
</dbReference>
<dbReference type="SUPFAM" id="SSF52172">
    <property type="entry name" value="CheY-like"/>
    <property type="match status" value="1"/>
</dbReference>
<sequence length="810" mass="84259">MLESARISLRALNAVQLAAIAAAALLLAWMAATVTAGSPDAEGQRRVLLAAARAFAESADADLRVSVADARNAALLLRADESGLSDPERSALLEDWLRHSPRYHDVSLISPAGTVRASSDSTRLGTSVPRQPWLARARDAQAFLAAGDAASATPVEIVLPLGQPGRSAWLQLRLSHAFFSDLAARAGRSLDLAEVPGFTVTGADGRILAGGAAAGQEAGRLAASVPMRGHGEFASPGWLVTASMPPMAEPAGAGRWIPPMPLLGLGLVAVLAAAGLGYALGGRAAQPLQRLAGEPGEAGPEAASRVREIAALAGSLAGRARSADLRLAQAGTGLDRIQGRLQTFEAMSGWTCWEIDPETRQAARSDPDRGGLPLAADRVTDLRNLAARFDPADRPLFDLALEAARGSDGPHDVVLRTRADGPEAGRRILVRFRGDAAGTGRVHALSREIAEGAVSETAEGLNERRRNLVLRQVTDGIVHDFNDVLTVVLANLGVLRRRTLDPDQARLVDAALAGARRGAALTRRVLNLVRGDGDGPAACDVAETAGSALAFLQANILREMPVVNRIPDGLPPALCTERVLEVALLNLAFHIRDQGLHGFAIGAAAHEAEAPTSFGLPAGSYLRLLVASGRRPPGAVMRAGPGRALETVAGLLAEAGAGWRVESDGTGADAFLAEIWLKAGAPAAEPETAPSGLRILLVESDGLVRASLAEALADLGHIVVQAASGQHALDLLHADAAFEAMIADQSMPVMTGLQLAATVVERYPAIRVILASPHGQLPAAARQFLQLDKPFRQTDLVAVLGAAAPRKQAA</sequence>
<feature type="domain" description="Response regulatory" evidence="5">
    <location>
        <begin position="694"/>
        <end position="804"/>
    </location>
</feature>
<proteinExistence type="predicted"/>
<evidence type="ECO:0000256" key="4">
    <source>
        <dbReference type="PROSITE-ProRule" id="PRU00169"/>
    </source>
</evidence>
<dbReference type="AlphaFoldDB" id="A0A564FYE7"/>
<dbReference type="SMART" id="SM00388">
    <property type="entry name" value="HisKA"/>
    <property type="match status" value="1"/>
</dbReference>
<dbReference type="Proteomes" id="UP000401717">
    <property type="component" value="Unassembled WGS sequence"/>
</dbReference>
<evidence type="ECO:0000256" key="1">
    <source>
        <dbReference type="ARBA" id="ARBA00000085"/>
    </source>
</evidence>
<dbReference type="Proteomes" id="UP001055303">
    <property type="component" value="Unassembled WGS sequence"/>
</dbReference>
<evidence type="ECO:0000313" key="6">
    <source>
        <dbReference type="EMBL" id="GJD58575.1"/>
    </source>
</evidence>
<name>A0A564FYE7_9HYPH</name>
<dbReference type="Gene3D" id="1.10.287.130">
    <property type="match status" value="1"/>
</dbReference>
<evidence type="ECO:0000256" key="3">
    <source>
        <dbReference type="ARBA" id="ARBA00022553"/>
    </source>
</evidence>
<dbReference type="PROSITE" id="PS50110">
    <property type="entry name" value="RESPONSE_REGULATORY"/>
    <property type="match status" value="1"/>
</dbReference>
<evidence type="ECO:0000256" key="2">
    <source>
        <dbReference type="ARBA" id="ARBA00012438"/>
    </source>
</evidence>
<dbReference type="Gene3D" id="3.30.450.20">
    <property type="entry name" value="PAS domain"/>
    <property type="match status" value="1"/>
</dbReference>
<comment type="catalytic activity">
    <reaction evidence="1">
        <text>ATP + protein L-histidine = ADP + protein N-phospho-L-histidine.</text>
        <dbReference type="EC" id="2.7.13.3"/>
    </reaction>
</comment>
<dbReference type="InterPro" id="IPR011006">
    <property type="entry name" value="CheY-like_superfamily"/>
</dbReference>
<dbReference type="InterPro" id="IPR036097">
    <property type="entry name" value="HisK_dim/P_sf"/>
</dbReference>
<dbReference type="EMBL" id="BPQI01000156">
    <property type="protein sequence ID" value="GJD58575.1"/>
    <property type="molecule type" value="Genomic_DNA"/>
</dbReference>
<gene>
    <name evidence="7" type="primary">cckA_6</name>
    <name evidence="6" type="synonym">rssB_5</name>
    <name evidence="6" type="ORF">IFDJLNFL_4496</name>
    <name evidence="7" type="ORF">MTDSW087_02413</name>
</gene>
<dbReference type="InterPro" id="IPR003661">
    <property type="entry name" value="HisK_dim/P_dom"/>
</dbReference>
<dbReference type="PANTHER" id="PTHR44591">
    <property type="entry name" value="STRESS RESPONSE REGULATOR PROTEIN 1"/>
    <property type="match status" value="1"/>
</dbReference>
<evidence type="ECO:0000313" key="8">
    <source>
        <dbReference type="Proteomes" id="UP000401717"/>
    </source>
</evidence>
<evidence type="ECO:0000313" key="7">
    <source>
        <dbReference type="EMBL" id="VUF12720.1"/>
    </source>
</evidence>
<dbReference type="EC" id="2.7.13.3" evidence="2"/>
<feature type="modified residue" description="4-aspartylphosphate" evidence="4">
    <location>
        <position position="744"/>
    </location>
</feature>
<reference evidence="6" key="3">
    <citation type="submission" date="2021-08" db="EMBL/GenBank/DDBJ databases">
        <authorList>
            <person name="Tani A."/>
            <person name="Ola A."/>
            <person name="Ogura Y."/>
            <person name="Katsura K."/>
            <person name="Hayashi T."/>
        </authorList>
    </citation>
    <scope>NUCLEOTIDE SEQUENCE</scope>
    <source>
        <strain evidence="6">DSM 22415</strain>
    </source>
</reference>
<dbReference type="Pfam" id="PF00072">
    <property type="entry name" value="Response_reg"/>
    <property type="match status" value="1"/>
</dbReference>
<protein>
    <recommendedName>
        <fullName evidence="2">histidine kinase</fullName>
        <ecNumber evidence="2">2.7.13.3</ecNumber>
    </recommendedName>
</protein>
<keyword evidence="3 4" id="KW-0597">Phosphoprotein</keyword>
<dbReference type="GO" id="GO:0000155">
    <property type="term" value="F:phosphorelay sensor kinase activity"/>
    <property type="evidence" value="ECO:0007669"/>
    <property type="project" value="InterPro"/>
</dbReference>
<dbReference type="InterPro" id="IPR050595">
    <property type="entry name" value="Bact_response_regulator"/>
</dbReference>
<reference evidence="7 8" key="1">
    <citation type="submission" date="2019-06" db="EMBL/GenBank/DDBJ databases">
        <authorList>
            <person name="Rodrigo-Torres L."/>
            <person name="Arahal R. D."/>
            <person name="Lucena T."/>
        </authorList>
    </citation>
    <scope>NUCLEOTIDE SEQUENCE [LARGE SCALE GENOMIC DNA]</scope>
    <source>
        <strain evidence="7 8">SW08-7</strain>
    </source>
</reference>